<keyword evidence="1" id="KW-0131">Cell cycle</keyword>
<sequence>MESLIPINIVIGDRSYRIKVSSEHEEHVRRTVKTINEKIVEYKTSFAGKDMQDYVAMVLIWYATEVTATSGNSLSANNDTATEEALKKLEVQIDQLLQS</sequence>
<proteinExistence type="predicted"/>
<reference evidence="1 2" key="1">
    <citation type="submission" date="2019-01" db="EMBL/GenBank/DDBJ databases">
        <title>Lacibacter sp. strain TTM-7.</title>
        <authorList>
            <person name="Chen W.-M."/>
        </authorList>
    </citation>
    <scope>NUCLEOTIDE SEQUENCE [LARGE SCALE GENOMIC DNA]</scope>
    <source>
        <strain evidence="1 2">TTM-7</strain>
    </source>
</reference>
<gene>
    <name evidence="1" type="ORF">ESA94_17890</name>
</gene>
<keyword evidence="1" id="KW-0132">Cell division</keyword>
<dbReference type="EMBL" id="SDHW01000006">
    <property type="protein sequence ID" value="RXK58597.1"/>
    <property type="molecule type" value="Genomic_DNA"/>
</dbReference>
<evidence type="ECO:0000313" key="1">
    <source>
        <dbReference type="EMBL" id="RXK58597.1"/>
    </source>
</evidence>
<dbReference type="AlphaFoldDB" id="A0A4Q1CG16"/>
<dbReference type="InterPro" id="IPR007838">
    <property type="entry name" value="Cell_div_ZapA-like"/>
</dbReference>
<dbReference type="GO" id="GO:0051301">
    <property type="term" value="P:cell division"/>
    <property type="evidence" value="ECO:0007669"/>
    <property type="project" value="UniProtKB-KW"/>
</dbReference>
<comment type="caution">
    <text evidence="1">The sequence shown here is derived from an EMBL/GenBank/DDBJ whole genome shotgun (WGS) entry which is preliminary data.</text>
</comment>
<evidence type="ECO:0000313" key="2">
    <source>
        <dbReference type="Proteomes" id="UP000290204"/>
    </source>
</evidence>
<keyword evidence="2" id="KW-1185">Reference proteome</keyword>
<dbReference type="InterPro" id="IPR036192">
    <property type="entry name" value="Cell_div_ZapA-like_sf"/>
</dbReference>
<protein>
    <submittedName>
        <fullName evidence="1">Cell division protein ZapA</fullName>
    </submittedName>
</protein>
<organism evidence="1 2">
    <name type="scientific">Lacibacter luteus</name>
    <dbReference type="NCBI Taxonomy" id="2508719"/>
    <lineage>
        <taxon>Bacteria</taxon>
        <taxon>Pseudomonadati</taxon>
        <taxon>Bacteroidota</taxon>
        <taxon>Chitinophagia</taxon>
        <taxon>Chitinophagales</taxon>
        <taxon>Chitinophagaceae</taxon>
        <taxon>Lacibacter</taxon>
    </lineage>
</organism>
<accession>A0A4Q1CG16</accession>
<dbReference type="SUPFAM" id="SSF102829">
    <property type="entry name" value="Cell division protein ZapA-like"/>
    <property type="match status" value="1"/>
</dbReference>
<dbReference type="Pfam" id="PF05164">
    <property type="entry name" value="ZapA"/>
    <property type="match status" value="1"/>
</dbReference>
<dbReference type="Proteomes" id="UP000290204">
    <property type="component" value="Unassembled WGS sequence"/>
</dbReference>
<dbReference type="OrthoDB" id="1495773at2"/>
<name>A0A4Q1CG16_9BACT</name>